<organism evidence="2 3">
    <name type="scientific">Coprothermobacter proteolyticus (strain ATCC 35245 / DSM 5265 / OCM 4 / BT)</name>
    <dbReference type="NCBI Taxonomy" id="309798"/>
    <lineage>
        <taxon>Bacteria</taxon>
        <taxon>Pseudomonadati</taxon>
        <taxon>Coprothermobacterota</taxon>
        <taxon>Coprothermobacteria</taxon>
        <taxon>Coprothermobacterales</taxon>
        <taxon>Coprothermobacteraceae</taxon>
        <taxon>Coprothermobacter</taxon>
    </lineage>
</organism>
<accession>B5Y6D4</accession>
<keyword evidence="1" id="KW-0472">Membrane</keyword>
<keyword evidence="1" id="KW-0812">Transmembrane</keyword>
<dbReference type="AlphaFoldDB" id="B5Y6D4"/>
<proteinExistence type="predicted"/>
<evidence type="ECO:0000313" key="2">
    <source>
        <dbReference type="EMBL" id="ACI17016.1"/>
    </source>
</evidence>
<sequence length="86" mass="9821">MVQPWRCFLGIRFWAKKSKKEAFSVMEAVHGFKFLWNKILKEYKVYYFLYGFVSIIMKALIVATLLRVGGFSFDGASIVGGATPCL</sequence>
<feature type="transmembrane region" description="Helical" evidence="1">
    <location>
        <begin position="45"/>
        <end position="66"/>
    </location>
</feature>
<keyword evidence="3" id="KW-1185">Reference proteome</keyword>
<protein>
    <submittedName>
        <fullName evidence="2">Uncharacterized protein</fullName>
    </submittedName>
</protein>
<evidence type="ECO:0000256" key="1">
    <source>
        <dbReference type="SAM" id="Phobius"/>
    </source>
</evidence>
<dbReference type="STRING" id="309798.COPRO5265_01930"/>
<name>B5Y6D4_COPPD</name>
<reference evidence="2 3" key="2">
    <citation type="journal article" date="2014" name="Genome Announc.">
        <title>Complete Genome Sequence of Coprothermobacter proteolyticus DSM 5265.</title>
        <authorList>
            <person name="Alexiev A."/>
            <person name="Coil D.A."/>
            <person name="Badger J.H."/>
            <person name="Enticknap J."/>
            <person name="Ward N."/>
            <person name="Robb F.T."/>
            <person name="Eisen J.A."/>
        </authorList>
    </citation>
    <scope>NUCLEOTIDE SEQUENCE [LARGE SCALE GENOMIC DNA]</scope>
    <source>
        <strain evidence="3">ATCC 35245 / DSM 5265 / OCM 4 / BT</strain>
    </source>
</reference>
<gene>
    <name evidence="2" type="ordered locus">COPRO5265_1556</name>
</gene>
<reference evidence="3" key="1">
    <citation type="submission" date="2008-08" db="EMBL/GenBank/DDBJ databases">
        <title>The complete genome sequence of Coprothermobacter proteolyticus strain ATCC 5245 / DSM 5265 / BT.</title>
        <authorList>
            <person name="Dodson R.J."/>
            <person name="Durkin A.S."/>
            <person name="Wu M."/>
            <person name="Eisen J."/>
            <person name="Sutton G."/>
        </authorList>
    </citation>
    <scope>NUCLEOTIDE SEQUENCE [LARGE SCALE GENOMIC DNA]</scope>
    <source>
        <strain evidence="3">ATCC 35245 / DSM 5265 / OCM 4 / BT</strain>
    </source>
</reference>
<evidence type="ECO:0000313" key="3">
    <source>
        <dbReference type="Proteomes" id="UP000001732"/>
    </source>
</evidence>
<dbReference type="Proteomes" id="UP000001732">
    <property type="component" value="Chromosome"/>
</dbReference>
<dbReference type="EMBL" id="CP001145">
    <property type="protein sequence ID" value="ACI17016.1"/>
    <property type="molecule type" value="Genomic_DNA"/>
</dbReference>
<keyword evidence="1" id="KW-1133">Transmembrane helix</keyword>